<evidence type="ECO:0000313" key="1">
    <source>
        <dbReference type="EMBL" id="KAF9580676.1"/>
    </source>
</evidence>
<name>A0A9P6KDA1_9FUNG</name>
<dbReference type="AlphaFoldDB" id="A0A9P6KDA1"/>
<reference evidence="1" key="1">
    <citation type="journal article" date="2020" name="Fungal Divers.">
        <title>Resolving the Mortierellaceae phylogeny through synthesis of multi-gene phylogenetics and phylogenomics.</title>
        <authorList>
            <person name="Vandepol N."/>
            <person name="Liber J."/>
            <person name="Desiro A."/>
            <person name="Na H."/>
            <person name="Kennedy M."/>
            <person name="Barry K."/>
            <person name="Grigoriev I.V."/>
            <person name="Miller A.N."/>
            <person name="O'Donnell K."/>
            <person name="Stajich J.E."/>
            <person name="Bonito G."/>
        </authorList>
    </citation>
    <scope>NUCLEOTIDE SEQUENCE</scope>
    <source>
        <strain evidence="1">KOD1015</strain>
    </source>
</reference>
<sequence length="145" mass="17023">MTCYRFRHPHVCDNHNQKDDWCAWIEPYTCTHCRYEWRIVVLNCEACGCHPPEVGLESKACSFVQSHVSLMRFERCIRCDPMEGHSRLASFYDGLRTRIRRGFYKLTNVMDIAITPMGHGGPVFHAPRTTELLIFLPDNEVVRRY</sequence>
<proteinExistence type="predicted"/>
<organism evidence="1 2">
    <name type="scientific">Lunasporangiospora selenospora</name>
    <dbReference type="NCBI Taxonomy" id="979761"/>
    <lineage>
        <taxon>Eukaryota</taxon>
        <taxon>Fungi</taxon>
        <taxon>Fungi incertae sedis</taxon>
        <taxon>Mucoromycota</taxon>
        <taxon>Mortierellomycotina</taxon>
        <taxon>Mortierellomycetes</taxon>
        <taxon>Mortierellales</taxon>
        <taxon>Mortierellaceae</taxon>
        <taxon>Lunasporangiospora</taxon>
    </lineage>
</organism>
<accession>A0A9P6KDA1</accession>
<dbReference type="EMBL" id="JAABOA010001912">
    <property type="protein sequence ID" value="KAF9580676.1"/>
    <property type="molecule type" value="Genomic_DNA"/>
</dbReference>
<protein>
    <submittedName>
        <fullName evidence="1">Uncharacterized protein</fullName>
    </submittedName>
</protein>
<dbReference type="Proteomes" id="UP000780801">
    <property type="component" value="Unassembled WGS sequence"/>
</dbReference>
<keyword evidence="2" id="KW-1185">Reference proteome</keyword>
<evidence type="ECO:0000313" key="2">
    <source>
        <dbReference type="Proteomes" id="UP000780801"/>
    </source>
</evidence>
<comment type="caution">
    <text evidence="1">The sequence shown here is derived from an EMBL/GenBank/DDBJ whole genome shotgun (WGS) entry which is preliminary data.</text>
</comment>
<gene>
    <name evidence="1" type="ORF">BGW38_002582</name>
</gene>